<dbReference type="RefSeq" id="XP_002478331.1">
    <property type="nucleotide sequence ID" value="XM_002478286.1"/>
</dbReference>
<dbReference type="AlphaFoldDB" id="B8M1Z0"/>
<dbReference type="EMBL" id="EQ962653">
    <property type="protein sequence ID" value="EED21368.1"/>
    <property type="molecule type" value="Genomic_DNA"/>
</dbReference>
<name>B8M1Z0_TALSN</name>
<reference evidence="2" key="1">
    <citation type="journal article" date="2015" name="Genome Announc.">
        <title>Genome sequence of the AIDS-associated pathogen Penicillium marneffei (ATCC18224) and its near taxonomic relative Talaromyces stipitatus (ATCC10500).</title>
        <authorList>
            <person name="Nierman W.C."/>
            <person name="Fedorova-Abrams N.D."/>
            <person name="Andrianopoulos A."/>
        </authorList>
    </citation>
    <scope>NUCLEOTIDE SEQUENCE [LARGE SCALE GENOMIC DNA]</scope>
    <source>
        <strain evidence="2">ATCC 10500 / CBS 375.48 / QM 6759 / NRRL 1006</strain>
    </source>
</reference>
<organism evidence="1 2">
    <name type="scientific">Talaromyces stipitatus (strain ATCC 10500 / CBS 375.48 / QM 6759 / NRRL 1006)</name>
    <name type="common">Penicillium stipitatum</name>
    <dbReference type="NCBI Taxonomy" id="441959"/>
    <lineage>
        <taxon>Eukaryota</taxon>
        <taxon>Fungi</taxon>
        <taxon>Dikarya</taxon>
        <taxon>Ascomycota</taxon>
        <taxon>Pezizomycotina</taxon>
        <taxon>Eurotiomycetes</taxon>
        <taxon>Eurotiomycetidae</taxon>
        <taxon>Eurotiales</taxon>
        <taxon>Trichocomaceae</taxon>
        <taxon>Talaromyces</taxon>
        <taxon>Talaromyces sect. Talaromyces</taxon>
    </lineage>
</organism>
<proteinExistence type="predicted"/>
<protein>
    <submittedName>
        <fullName evidence="1">Uncharacterized protein</fullName>
    </submittedName>
</protein>
<dbReference type="VEuPathDB" id="FungiDB:TSTA_085990"/>
<dbReference type="Proteomes" id="UP000001745">
    <property type="component" value="Unassembled WGS sequence"/>
</dbReference>
<gene>
    <name evidence="1" type="ORF">TSTA_085990</name>
</gene>
<dbReference type="HOGENOM" id="CLU_2499402_0_0_1"/>
<dbReference type="InParanoid" id="B8M1Z0"/>
<accession>B8M1Z0</accession>
<evidence type="ECO:0000313" key="1">
    <source>
        <dbReference type="EMBL" id="EED21368.1"/>
    </source>
</evidence>
<keyword evidence="2" id="KW-1185">Reference proteome</keyword>
<evidence type="ECO:0000313" key="2">
    <source>
        <dbReference type="Proteomes" id="UP000001745"/>
    </source>
</evidence>
<sequence>MSFVMGNQDWTLLLETECNRLPSPGPSPNPFDPSLVRMLRSKSYLRRAIFQIATSLSSNKHRSGYEQKACYCWNVNINPTRFGTGY</sequence>
<dbReference type="GeneID" id="8104564"/>